<sequence length="692" mass="73272">MKHPIIFLLLLFFVLIIGMVFVNPTFAQIAQKDVQALIQQLLEQVKSLQEQVSKLQAEVSSTKIELEAVKTELRFTKALRLGATGDEVKQLQEFLKQFPEIYPQGLVSGYFGPLTETAVRKFQEKQGIEAIGIVGPKTIAKLNELITEGAGASGVIPPGLLTAPGIQKKLEVSTTTPSVGITAPTPVQPVITAPTGVCLIKDKYTDIPPFSIANFGNGFAKYAVSGVNTAAGLKTACTKSIYDYLFQNYCKTTNSPAQRLVATYDNKGIGDANSLSCGLFGCAFIDCSSIASLVPIILPTTTPSGTVTATPAISATPTVTSATPAIPAQPVATATTTTETVTTLPIISNIQVSNITSTSATITWNTDKPATSQIYYGLTTSYGAVTNLNSTLTTSHSVNLTGAEIGGLTAATTYYFKALSKDSGGNLATSGGQSFTTSGTVSGGPGNSSLTATRLFPGQYDNIKYNLTLVDPEGISEFLISCAGGKICAHTGTSFIWGGSPKTGTPPCPTSITSGTVDFDPSDFPLEGWIVDCVNTNVKYTVQASMPPLPESTSNSLSFTPNSVDSGPGSWQTAKSTCSNLGARLPTVAELSILNQQKTTYGFREGYADYWTSQESGDSAYYVHFDSNNTNGFTSTIDKGFTFLYFRCVKDGTANTTPFSSILDLRAKNLAAILQITNSLNEILEKLSQFLK</sequence>
<dbReference type="InterPro" id="IPR015914">
    <property type="entry name" value="PAPs_N"/>
</dbReference>
<dbReference type="AlphaFoldDB" id="A0A1F5CAH9"/>
<dbReference type="PROSITE" id="PS50853">
    <property type="entry name" value="FN3"/>
    <property type="match status" value="1"/>
</dbReference>
<dbReference type="Proteomes" id="UP000177197">
    <property type="component" value="Unassembled WGS sequence"/>
</dbReference>
<organism evidence="3 4">
    <name type="scientific">Candidatus Azambacteria bacterium RIFCSPLOWO2_02_FULL_44_14</name>
    <dbReference type="NCBI Taxonomy" id="1797306"/>
    <lineage>
        <taxon>Bacteria</taxon>
        <taxon>Candidatus Azamiibacteriota</taxon>
    </lineage>
</organism>
<protein>
    <recommendedName>
        <fullName evidence="2">Fibronectin type-III domain-containing protein</fullName>
    </recommendedName>
</protein>
<evidence type="ECO:0000313" key="3">
    <source>
        <dbReference type="EMBL" id="OGD39863.1"/>
    </source>
</evidence>
<gene>
    <name evidence="3" type="ORF">A3I30_00450</name>
</gene>
<evidence type="ECO:0000313" key="4">
    <source>
        <dbReference type="Proteomes" id="UP000177197"/>
    </source>
</evidence>
<dbReference type="EMBL" id="MEYV01000017">
    <property type="protein sequence ID" value="OGD39863.1"/>
    <property type="molecule type" value="Genomic_DNA"/>
</dbReference>
<feature type="coiled-coil region" evidence="1">
    <location>
        <begin position="31"/>
        <end position="72"/>
    </location>
</feature>
<dbReference type="GO" id="GO:0003993">
    <property type="term" value="F:acid phosphatase activity"/>
    <property type="evidence" value="ECO:0007669"/>
    <property type="project" value="InterPro"/>
</dbReference>
<dbReference type="CDD" id="cd00063">
    <property type="entry name" value="FN3"/>
    <property type="match status" value="1"/>
</dbReference>
<proteinExistence type="predicted"/>
<dbReference type="SUPFAM" id="SSF49363">
    <property type="entry name" value="Purple acid phosphatase, N-terminal domain"/>
    <property type="match status" value="1"/>
</dbReference>
<reference evidence="3 4" key="1">
    <citation type="journal article" date="2016" name="Nat. Commun.">
        <title>Thousands of microbial genomes shed light on interconnected biogeochemical processes in an aquifer system.</title>
        <authorList>
            <person name="Anantharaman K."/>
            <person name="Brown C.T."/>
            <person name="Hug L.A."/>
            <person name="Sharon I."/>
            <person name="Castelle C.J."/>
            <person name="Probst A.J."/>
            <person name="Thomas B.C."/>
            <person name="Singh A."/>
            <person name="Wilkins M.J."/>
            <person name="Karaoz U."/>
            <person name="Brodie E.L."/>
            <person name="Williams K.H."/>
            <person name="Hubbard S.S."/>
            <person name="Banfield J.F."/>
        </authorList>
    </citation>
    <scope>NUCLEOTIDE SEQUENCE [LARGE SCALE GENOMIC DNA]</scope>
</reference>
<name>A0A1F5CAH9_9BACT</name>
<dbReference type="InterPro" id="IPR036365">
    <property type="entry name" value="PGBD-like_sf"/>
</dbReference>
<accession>A0A1F5CAH9</accession>
<evidence type="ECO:0000256" key="1">
    <source>
        <dbReference type="SAM" id="Coils"/>
    </source>
</evidence>
<dbReference type="Gene3D" id="2.60.40.10">
    <property type="entry name" value="Immunoglobulins"/>
    <property type="match status" value="1"/>
</dbReference>
<dbReference type="GO" id="GO:0046872">
    <property type="term" value="F:metal ion binding"/>
    <property type="evidence" value="ECO:0007669"/>
    <property type="project" value="InterPro"/>
</dbReference>
<dbReference type="InterPro" id="IPR008963">
    <property type="entry name" value="Purple_acid_Pase-like_N"/>
</dbReference>
<dbReference type="InterPro" id="IPR036366">
    <property type="entry name" value="PGBDSf"/>
</dbReference>
<evidence type="ECO:0000259" key="2">
    <source>
        <dbReference type="PROSITE" id="PS50853"/>
    </source>
</evidence>
<dbReference type="InterPro" id="IPR002477">
    <property type="entry name" value="Peptidoglycan-bd-like"/>
</dbReference>
<comment type="caution">
    <text evidence="3">The sequence shown here is derived from an EMBL/GenBank/DDBJ whole genome shotgun (WGS) entry which is preliminary data.</text>
</comment>
<keyword evidence="1" id="KW-0175">Coiled coil</keyword>
<feature type="domain" description="Fibronectin type-III" evidence="2">
    <location>
        <begin position="346"/>
        <end position="440"/>
    </location>
</feature>
<dbReference type="SMART" id="SM00060">
    <property type="entry name" value="FN3"/>
    <property type="match status" value="1"/>
</dbReference>
<dbReference type="Pfam" id="PF01471">
    <property type="entry name" value="PG_binding_1"/>
    <property type="match status" value="1"/>
</dbReference>
<dbReference type="Gene3D" id="1.10.101.10">
    <property type="entry name" value="PGBD-like superfamily/PGBD"/>
    <property type="match status" value="1"/>
</dbReference>
<dbReference type="SUPFAM" id="SSF47090">
    <property type="entry name" value="PGBD-like"/>
    <property type="match status" value="1"/>
</dbReference>
<dbReference type="InterPro" id="IPR013783">
    <property type="entry name" value="Ig-like_fold"/>
</dbReference>
<dbReference type="Pfam" id="PF16656">
    <property type="entry name" value="Pur_ac_phosph_N"/>
    <property type="match status" value="1"/>
</dbReference>
<dbReference type="InterPro" id="IPR003961">
    <property type="entry name" value="FN3_dom"/>
</dbReference>